<reference evidence="5 6" key="1">
    <citation type="submission" date="2016-08" db="EMBL/GenBank/DDBJ databases">
        <title>Complete genome sequence of Bacillus muralis G25-68, a strain with toxicity to nematodes.</title>
        <authorList>
            <person name="Zheng Z."/>
        </authorList>
    </citation>
    <scope>NUCLEOTIDE SEQUENCE [LARGE SCALE GENOMIC DNA]</scope>
    <source>
        <strain evidence="5 6">G25-68</strain>
    </source>
</reference>
<dbReference type="NCBIfam" id="TIGR01891">
    <property type="entry name" value="amidohydrolases"/>
    <property type="match status" value="1"/>
</dbReference>
<dbReference type="InterPro" id="IPR002933">
    <property type="entry name" value="Peptidase_M20"/>
</dbReference>
<dbReference type="FunFam" id="3.30.70.360:FF:000014">
    <property type="entry name" value="N-acyl-L-amino acid amidohydrolase"/>
    <property type="match status" value="1"/>
</dbReference>
<comment type="similarity">
    <text evidence="1">Belongs to the peptidase M20 family.</text>
</comment>
<feature type="binding site" evidence="3">
    <location>
        <position position="104"/>
    </location>
    <ligand>
        <name>Mn(2+)</name>
        <dbReference type="ChEBI" id="CHEBI:29035"/>
        <label>2</label>
    </ligand>
</feature>
<evidence type="ECO:0000256" key="3">
    <source>
        <dbReference type="PIRSR" id="PIRSR005962-1"/>
    </source>
</evidence>
<dbReference type="STRING" id="264697.ABE28_013720"/>
<dbReference type="KEGG" id="bmur:ABE28_013720"/>
<dbReference type="GO" id="GO:0016787">
    <property type="term" value="F:hydrolase activity"/>
    <property type="evidence" value="ECO:0007669"/>
    <property type="project" value="UniProtKB-KW"/>
</dbReference>
<dbReference type="Pfam" id="PF01546">
    <property type="entry name" value="Peptidase_M20"/>
    <property type="match status" value="1"/>
</dbReference>
<name>A0A1B3XQD6_9BACI</name>
<proteinExistence type="inferred from homology"/>
<dbReference type="PIRSF" id="PIRSF005962">
    <property type="entry name" value="Pept_M20D_amidohydro"/>
    <property type="match status" value="1"/>
</dbReference>
<gene>
    <name evidence="5" type="ORF">ABE28_013720</name>
</gene>
<sequence>MLKQIQATILDDVISWRRHFHANPELSYEEHETSDYIYKILSALPRLEVTRPTATSVMAVLKGTKNSAQKPYTIAFRADIDALPIEEETELECKSKNPGVMHACGHDAHAAMLLGAAKILSEKKTVINGEIRFIFQHAEEVLPGGAQELVKKGVLEGVDLAFALHVTPYERTGTICLRDGVFCAAADDFEIKIIGQGGHASTPELTIDPLMIGAEMTTNIQSIVSRKISALKAPVISITQFHAGSALNVIPEYAEIGGTIRSLHSDSRVKAREYLEQIVKGVADAHGARYELTWHLGYPAVVNDQTAVNISRAVMGGIFEEEQVIIVDDPMFGTEDFSAFSEIVPASMQFLGVHSDELGQAYPLHHPKFKIDEGALEYGVRYFVGIADELCGR</sequence>
<keyword evidence="6" id="KW-1185">Reference proteome</keyword>
<dbReference type="PANTHER" id="PTHR11014">
    <property type="entry name" value="PEPTIDASE M20 FAMILY MEMBER"/>
    <property type="match status" value="1"/>
</dbReference>
<organism evidence="5 6">
    <name type="scientific">Peribacillus muralis</name>
    <dbReference type="NCBI Taxonomy" id="264697"/>
    <lineage>
        <taxon>Bacteria</taxon>
        <taxon>Bacillati</taxon>
        <taxon>Bacillota</taxon>
        <taxon>Bacilli</taxon>
        <taxon>Bacillales</taxon>
        <taxon>Bacillaceae</taxon>
        <taxon>Peribacillus</taxon>
    </lineage>
</organism>
<feature type="binding site" evidence="3">
    <location>
        <position position="365"/>
    </location>
    <ligand>
        <name>Mn(2+)</name>
        <dbReference type="ChEBI" id="CHEBI:29035"/>
        <label>2</label>
    </ligand>
</feature>
<dbReference type="AlphaFoldDB" id="A0A1B3XQD6"/>
<dbReference type="InterPro" id="IPR011650">
    <property type="entry name" value="Peptidase_M20_dimer"/>
</dbReference>
<dbReference type="Pfam" id="PF07687">
    <property type="entry name" value="M20_dimer"/>
    <property type="match status" value="1"/>
</dbReference>
<keyword evidence="2 5" id="KW-0378">Hydrolase</keyword>
<feature type="binding site" evidence="3">
    <location>
        <position position="106"/>
    </location>
    <ligand>
        <name>Mn(2+)</name>
        <dbReference type="ChEBI" id="CHEBI:29035"/>
        <label>2</label>
    </ligand>
</feature>
<keyword evidence="3" id="KW-0479">Metal-binding</keyword>
<dbReference type="SUPFAM" id="SSF55031">
    <property type="entry name" value="Bacterial exopeptidase dimerisation domain"/>
    <property type="match status" value="1"/>
</dbReference>
<feature type="binding site" evidence="3">
    <location>
        <position position="140"/>
    </location>
    <ligand>
        <name>Mn(2+)</name>
        <dbReference type="ChEBI" id="CHEBI:29035"/>
        <label>2</label>
    </ligand>
</feature>
<evidence type="ECO:0000313" key="6">
    <source>
        <dbReference type="Proteomes" id="UP000077926"/>
    </source>
</evidence>
<dbReference type="GO" id="GO:0046872">
    <property type="term" value="F:metal ion binding"/>
    <property type="evidence" value="ECO:0007669"/>
    <property type="project" value="UniProtKB-KW"/>
</dbReference>
<protein>
    <submittedName>
        <fullName evidence="5">N-acyl-L-amino acid amidohydrolase</fullName>
    </submittedName>
</protein>
<feature type="binding site" evidence="3">
    <location>
        <position position="165"/>
    </location>
    <ligand>
        <name>Mn(2+)</name>
        <dbReference type="ChEBI" id="CHEBI:29035"/>
        <label>2</label>
    </ligand>
</feature>
<dbReference type="Gene3D" id="3.30.70.360">
    <property type="match status" value="1"/>
</dbReference>
<keyword evidence="3" id="KW-0464">Manganese</keyword>
<dbReference type="Gene3D" id="3.40.630.10">
    <property type="entry name" value="Zn peptidases"/>
    <property type="match status" value="1"/>
</dbReference>
<evidence type="ECO:0000256" key="2">
    <source>
        <dbReference type="ARBA" id="ARBA00022801"/>
    </source>
</evidence>
<evidence type="ECO:0000313" key="5">
    <source>
        <dbReference type="EMBL" id="AOH55411.1"/>
    </source>
</evidence>
<accession>A0A1B3XQD6</accession>
<dbReference type="Proteomes" id="UP000077926">
    <property type="component" value="Chromosome"/>
</dbReference>
<feature type="domain" description="Peptidase M20 dimerisation" evidence="4">
    <location>
        <begin position="189"/>
        <end position="282"/>
    </location>
</feature>
<dbReference type="SUPFAM" id="SSF53187">
    <property type="entry name" value="Zn-dependent exopeptidases"/>
    <property type="match status" value="1"/>
</dbReference>
<evidence type="ECO:0000256" key="1">
    <source>
        <dbReference type="ARBA" id="ARBA00006153"/>
    </source>
</evidence>
<dbReference type="EMBL" id="CP017080">
    <property type="protein sequence ID" value="AOH55411.1"/>
    <property type="molecule type" value="Genomic_DNA"/>
</dbReference>
<dbReference type="PANTHER" id="PTHR11014:SF63">
    <property type="entry name" value="METALLOPEPTIDASE, PUTATIVE (AFU_ORTHOLOGUE AFUA_6G09600)-RELATED"/>
    <property type="match status" value="1"/>
</dbReference>
<dbReference type="InterPro" id="IPR017439">
    <property type="entry name" value="Amidohydrolase"/>
</dbReference>
<dbReference type="InterPro" id="IPR036264">
    <property type="entry name" value="Bact_exopeptidase_dim_dom"/>
</dbReference>
<evidence type="ECO:0000259" key="4">
    <source>
        <dbReference type="Pfam" id="PF07687"/>
    </source>
</evidence>
<comment type="cofactor">
    <cofactor evidence="3">
        <name>Mn(2+)</name>
        <dbReference type="ChEBI" id="CHEBI:29035"/>
    </cofactor>
    <text evidence="3">The Mn(2+) ion enhances activity.</text>
</comment>